<dbReference type="EMBL" id="CP002098">
    <property type="protein sequence ID" value="ADM27445.1"/>
    <property type="molecule type" value="Genomic_DNA"/>
</dbReference>
<dbReference type="HOGENOM" id="CLU_471456_0_0_2"/>
<organism evidence="1 2">
    <name type="scientific">Ignisphaera aggregans (strain DSM 17230 / JCM 13409 / AQ1.S1)</name>
    <dbReference type="NCBI Taxonomy" id="583356"/>
    <lineage>
        <taxon>Archaea</taxon>
        <taxon>Thermoproteota</taxon>
        <taxon>Thermoprotei</taxon>
        <taxon>Desulfurococcales</taxon>
        <taxon>Desulfurococcaceae</taxon>
        <taxon>Ignisphaera</taxon>
    </lineage>
</organism>
<reference evidence="1 2" key="1">
    <citation type="journal article" date="2010" name="Stand. Genomic Sci.">
        <title>Complete genome sequence of Ignisphaera aggregans type strain (AQ1.S1).</title>
        <authorList>
            <person name="Goker M."/>
            <person name="Held B."/>
            <person name="Lapidus A."/>
            <person name="Nolan M."/>
            <person name="Spring S."/>
            <person name="Yasawong M."/>
            <person name="Lucas S."/>
            <person name="Glavina Del Rio T."/>
            <person name="Tice H."/>
            <person name="Cheng J.F."/>
            <person name="Goodwin L."/>
            <person name="Tapia R."/>
            <person name="Pitluck S."/>
            <person name="Liolios K."/>
            <person name="Ivanova N."/>
            <person name="Mavromatis K."/>
            <person name="Mikhailova N."/>
            <person name="Pati A."/>
            <person name="Chen A."/>
            <person name="Palaniappan K."/>
            <person name="Brambilla E."/>
            <person name="Land M."/>
            <person name="Hauser L."/>
            <person name="Chang Y.J."/>
            <person name="Jeffries C.D."/>
            <person name="Brettin T."/>
            <person name="Detter J.C."/>
            <person name="Han C."/>
            <person name="Rohde M."/>
            <person name="Sikorski J."/>
            <person name="Woyke T."/>
            <person name="Bristow J."/>
            <person name="Eisen J.A."/>
            <person name="Markowitz V."/>
            <person name="Hugenholtz P."/>
            <person name="Kyrpides N.C."/>
            <person name="Klenk H.P."/>
        </authorList>
    </citation>
    <scope>NUCLEOTIDE SEQUENCE [LARGE SCALE GENOMIC DNA]</scope>
    <source>
        <strain evidence="2">DSM 17230 / JCM 13409 / AQ1.S1</strain>
    </source>
</reference>
<dbReference type="KEGG" id="iag:Igag_0611"/>
<dbReference type="STRING" id="583356.Igag_0611"/>
<sequence length="578" mass="65459">MAKDSEANEDSGKNLYFDIVYAEKSFIPKPAEVTYVGRWNVREYDYYVILRLNTKVGELLIPILIEDLTTPIEVGGKSAIDRLLGVSAPVVYIHRRRSENVSAGQTSWSFPIVFGGNLGNSFLDRVERVSRKSMYIQIVARDFWEEVAEAQMVYAPSIYLKYIARPVRDIAKKVLEMLSQYQIEASSIVKNYWRVLKWRMGVESTMLGSRDTKSGGLEEASIVDIDTYLDMANGTGYTAEIPGLNGCEKILFVFPLFALANIARESDFLRQELKIQNDEVLHPALATLTAPLIPIVAKMCSPSLCCNRLDCEHIANRIAVVVIHDYDYYDPDFIKKLDRIIQKLAGYIANVVRCVAGLEISDDKIDVLSMDSKVDWLNIKKLTFDIPKTLIVSIKPMEIDSKIKRFASLTHRDVKDLVNEITSKVGDCVSGENICTVFIVRDTEKRFLDSLLKLAVERFKDVYFVYSPENIAVHIYELAQQYACRICSGSMDYLEELIGSMEIVSKEIILPLDEGLRNLLNKICKDRGGSIKKLCSYKDGDRIVCTTLKNVVTGKRCYLDLIYSLASSIHINVFRVKP</sequence>
<evidence type="ECO:0000313" key="2">
    <source>
        <dbReference type="Proteomes" id="UP000001304"/>
    </source>
</evidence>
<accession>E0SSH3</accession>
<evidence type="ECO:0000313" key="1">
    <source>
        <dbReference type="EMBL" id="ADM27445.1"/>
    </source>
</evidence>
<proteinExistence type="predicted"/>
<name>E0SSH3_IGNAA</name>
<dbReference type="BioCyc" id="IAGG583356:GHAH-611-MONOMER"/>
<keyword evidence="2" id="KW-1185">Reference proteome</keyword>
<protein>
    <submittedName>
        <fullName evidence="1">Uncharacterized protein</fullName>
    </submittedName>
</protein>
<dbReference type="Proteomes" id="UP000001304">
    <property type="component" value="Chromosome"/>
</dbReference>
<dbReference type="AlphaFoldDB" id="E0SSH3"/>
<gene>
    <name evidence="1" type="ordered locus">Igag_0611</name>
</gene>